<dbReference type="SMART" id="SM00342">
    <property type="entry name" value="HTH_ARAC"/>
    <property type="match status" value="1"/>
</dbReference>
<sequence length="330" mass="36720">MSSCTAGGSVAATGYEVSALFTVHADRRERPELWDAHVHEMQGRFAIGFGDLEDFIGFTKFQRFQDYALVEFASDLIDYRRHARHAAGDDGASARLVTPLEGSLTLTQRRDTVEIAPGSVGMFRMDQPMAMAHASGTRALILTVPDGVITRRLADRAPLLMPRQRPLVSMLTGHLGQLAAHRDAMTRDEFVKGMEVLFHLLECVLDDSRPNRPTGYANTADRALRYVLRHSDDPDLTPAVLAAALNCSLSYLHKALETAGTTPGRLLRTVRIERARDRLRDPNPTVEEIGYRSGFRSAPTFRQNFTRHFGMTPGRMREQFRSAGTAPDPQ</sequence>
<dbReference type="InterPro" id="IPR050204">
    <property type="entry name" value="AraC_XylS_family_regulators"/>
</dbReference>
<reference evidence="5 6" key="1">
    <citation type="submission" date="2024-06" db="EMBL/GenBank/DDBJ databases">
        <title>The Natural Products Discovery Center: Release of the First 8490 Sequenced Strains for Exploring Actinobacteria Biosynthetic Diversity.</title>
        <authorList>
            <person name="Kalkreuter E."/>
            <person name="Kautsar S.A."/>
            <person name="Yang D."/>
            <person name="Bader C.D."/>
            <person name="Teijaro C.N."/>
            <person name="Fluegel L."/>
            <person name="Davis C.M."/>
            <person name="Simpson J.R."/>
            <person name="Lauterbach L."/>
            <person name="Steele A.D."/>
            <person name="Gui C."/>
            <person name="Meng S."/>
            <person name="Li G."/>
            <person name="Viehrig K."/>
            <person name="Ye F."/>
            <person name="Su P."/>
            <person name="Kiefer A.F."/>
            <person name="Nichols A."/>
            <person name="Cepeda A.J."/>
            <person name="Yan W."/>
            <person name="Fan B."/>
            <person name="Jiang Y."/>
            <person name="Adhikari A."/>
            <person name="Zheng C.-J."/>
            <person name="Schuster L."/>
            <person name="Cowan T.M."/>
            <person name="Smanski M.J."/>
            <person name="Chevrette M.G."/>
            <person name="De Carvalho L.P.S."/>
            <person name="Shen B."/>
        </authorList>
    </citation>
    <scope>NUCLEOTIDE SEQUENCE [LARGE SCALE GENOMIC DNA]</scope>
    <source>
        <strain evidence="5 6">NPDC019708</strain>
    </source>
</reference>
<dbReference type="SUPFAM" id="SSF46689">
    <property type="entry name" value="Homeodomain-like"/>
    <property type="match status" value="1"/>
</dbReference>
<proteinExistence type="predicted"/>
<keyword evidence="6" id="KW-1185">Reference proteome</keyword>
<dbReference type="Proteomes" id="UP001550628">
    <property type="component" value="Unassembled WGS sequence"/>
</dbReference>
<dbReference type="PROSITE" id="PS00041">
    <property type="entry name" value="HTH_ARAC_FAMILY_1"/>
    <property type="match status" value="1"/>
</dbReference>
<dbReference type="InterPro" id="IPR018060">
    <property type="entry name" value="HTH_AraC"/>
</dbReference>
<dbReference type="RefSeq" id="WP_356956600.1">
    <property type="nucleotide sequence ID" value="NZ_JBEXYG010000019.1"/>
</dbReference>
<keyword evidence="2" id="KW-0238">DNA-binding</keyword>
<accession>A0ABV2WQP8</accession>
<dbReference type="Gene3D" id="1.10.10.60">
    <property type="entry name" value="Homeodomain-like"/>
    <property type="match status" value="1"/>
</dbReference>
<organism evidence="5 6">
    <name type="scientific">Nocardia rhamnosiphila</name>
    <dbReference type="NCBI Taxonomy" id="426716"/>
    <lineage>
        <taxon>Bacteria</taxon>
        <taxon>Bacillati</taxon>
        <taxon>Actinomycetota</taxon>
        <taxon>Actinomycetes</taxon>
        <taxon>Mycobacteriales</taxon>
        <taxon>Nocardiaceae</taxon>
        <taxon>Nocardia</taxon>
    </lineage>
</organism>
<name>A0ABV2WQP8_9NOCA</name>
<evidence type="ECO:0000313" key="5">
    <source>
        <dbReference type="EMBL" id="MEU1953201.1"/>
    </source>
</evidence>
<dbReference type="InterPro" id="IPR035418">
    <property type="entry name" value="AraC-bd_2"/>
</dbReference>
<feature type="domain" description="HTH araC/xylS-type" evidence="4">
    <location>
        <begin position="221"/>
        <end position="319"/>
    </location>
</feature>
<evidence type="ECO:0000259" key="4">
    <source>
        <dbReference type="PROSITE" id="PS01124"/>
    </source>
</evidence>
<keyword evidence="1" id="KW-0805">Transcription regulation</keyword>
<keyword evidence="3" id="KW-0804">Transcription</keyword>
<dbReference type="PANTHER" id="PTHR46796">
    <property type="entry name" value="HTH-TYPE TRANSCRIPTIONAL ACTIVATOR RHAS-RELATED"/>
    <property type="match status" value="1"/>
</dbReference>
<comment type="caution">
    <text evidence="5">The sequence shown here is derived from an EMBL/GenBank/DDBJ whole genome shotgun (WGS) entry which is preliminary data.</text>
</comment>
<dbReference type="InterPro" id="IPR018062">
    <property type="entry name" value="HTH_AraC-typ_CS"/>
</dbReference>
<evidence type="ECO:0000256" key="3">
    <source>
        <dbReference type="ARBA" id="ARBA00023163"/>
    </source>
</evidence>
<dbReference type="PROSITE" id="PS01124">
    <property type="entry name" value="HTH_ARAC_FAMILY_2"/>
    <property type="match status" value="1"/>
</dbReference>
<dbReference type="Pfam" id="PF12833">
    <property type="entry name" value="HTH_18"/>
    <property type="match status" value="1"/>
</dbReference>
<evidence type="ECO:0000256" key="1">
    <source>
        <dbReference type="ARBA" id="ARBA00023015"/>
    </source>
</evidence>
<dbReference type="PANTHER" id="PTHR46796:SF6">
    <property type="entry name" value="ARAC SUBFAMILY"/>
    <property type="match status" value="1"/>
</dbReference>
<dbReference type="Pfam" id="PF14525">
    <property type="entry name" value="AraC_binding_2"/>
    <property type="match status" value="1"/>
</dbReference>
<evidence type="ECO:0000256" key="2">
    <source>
        <dbReference type="ARBA" id="ARBA00023125"/>
    </source>
</evidence>
<dbReference type="InterPro" id="IPR009057">
    <property type="entry name" value="Homeodomain-like_sf"/>
</dbReference>
<gene>
    <name evidence="5" type="ORF">ABZ510_15165</name>
</gene>
<protein>
    <submittedName>
        <fullName evidence="5">AraC family transcriptional regulator</fullName>
    </submittedName>
</protein>
<dbReference type="EMBL" id="JBEYBF010000009">
    <property type="protein sequence ID" value="MEU1953201.1"/>
    <property type="molecule type" value="Genomic_DNA"/>
</dbReference>
<evidence type="ECO:0000313" key="6">
    <source>
        <dbReference type="Proteomes" id="UP001550628"/>
    </source>
</evidence>